<evidence type="ECO:0000313" key="3">
    <source>
        <dbReference type="EMBL" id="CAD8076181.1"/>
    </source>
</evidence>
<reference evidence="3" key="1">
    <citation type="submission" date="2021-01" db="EMBL/GenBank/DDBJ databases">
        <authorList>
            <consortium name="Genoscope - CEA"/>
            <person name="William W."/>
        </authorList>
    </citation>
    <scope>NUCLEOTIDE SEQUENCE</scope>
</reference>
<gene>
    <name evidence="3" type="ORF">PSON_ATCC_30995.1.T0340224</name>
</gene>
<proteinExistence type="predicted"/>
<feature type="coiled-coil region" evidence="1">
    <location>
        <begin position="143"/>
        <end position="205"/>
    </location>
</feature>
<protein>
    <recommendedName>
        <fullName evidence="2">C2 NT-type domain-containing protein</fullName>
    </recommendedName>
</protein>
<name>A0A8S1MD57_9CILI</name>
<evidence type="ECO:0000259" key="2">
    <source>
        <dbReference type="Pfam" id="PF10358"/>
    </source>
</evidence>
<dbReference type="Proteomes" id="UP000692954">
    <property type="component" value="Unassembled WGS sequence"/>
</dbReference>
<accession>A0A8S1MD57</accession>
<dbReference type="InterPro" id="IPR019448">
    <property type="entry name" value="NT-C2"/>
</dbReference>
<dbReference type="AlphaFoldDB" id="A0A8S1MD57"/>
<dbReference type="Pfam" id="PF10358">
    <property type="entry name" value="NT-C2"/>
    <property type="match status" value="1"/>
</dbReference>
<comment type="caution">
    <text evidence="3">The sequence shown here is derived from an EMBL/GenBank/DDBJ whole genome shotgun (WGS) entry which is preliminary data.</text>
</comment>
<sequence>MNQILTYTIIFKKLSLTLNTDIAFNVETKSLDKNSSLLNYMKINHQYEQYMEVKCIVKKLNLKYEEKIRKLYIILSDGKTKKIAGFALFDISVALNLNMRQKEYSINLIQCPDIKAFTFYTIIMIKMNSINHNKKSITSRALRQNEREEFRKLKLENVQLENELKKVKQDIQIVETQYKFLGSQYKQLQVQQEEKIYENNDLQNQVQQLCTLNSVCIEKIKQYEKLHSNQAQQIQK</sequence>
<dbReference type="EMBL" id="CAJJDN010000034">
    <property type="protein sequence ID" value="CAD8076181.1"/>
    <property type="molecule type" value="Genomic_DNA"/>
</dbReference>
<evidence type="ECO:0000313" key="4">
    <source>
        <dbReference type="Proteomes" id="UP000692954"/>
    </source>
</evidence>
<dbReference type="OrthoDB" id="290377at2759"/>
<keyword evidence="1" id="KW-0175">Coiled coil</keyword>
<organism evidence="3 4">
    <name type="scientific">Paramecium sonneborni</name>
    <dbReference type="NCBI Taxonomy" id="65129"/>
    <lineage>
        <taxon>Eukaryota</taxon>
        <taxon>Sar</taxon>
        <taxon>Alveolata</taxon>
        <taxon>Ciliophora</taxon>
        <taxon>Intramacronucleata</taxon>
        <taxon>Oligohymenophorea</taxon>
        <taxon>Peniculida</taxon>
        <taxon>Parameciidae</taxon>
        <taxon>Paramecium</taxon>
    </lineage>
</organism>
<keyword evidence="4" id="KW-1185">Reference proteome</keyword>
<evidence type="ECO:0000256" key="1">
    <source>
        <dbReference type="SAM" id="Coils"/>
    </source>
</evidence>
<feature type="domain" description="C2 NT-type" evidence="2">
    <location>
        <begin position="30"/>
        <end position="130"/>
    </location>
</feature>